<reference evidence="1 2" key="1">
    <citation type="journal article" date="2011" name="PLoS ONE">
        <title>Complete genome sequence and comparative analysis of the fish pathogen Lactococcus garvieae.</title>
        <authorList>
            <person name="Morita H."/>
            <person name="Toh H."/>
            <person name="Oshima K."/>
            <person name="Yoshizaki M."/>
            <person name="Kawanishi M."/>
            <person name="Nakaya K."/>
            <person name="Suzuki T."/>
            <person name="Miyauchi E."/>
            <person name="Ishii Y."/>
            <person name="Tanabe S."/>
            <person name="Murakami M."/>
            <person name="Hattori M."/>
        </authorList>
    </citation>
    <scope>NUCLEOTIDE SEQUENCE [LARGE SCALE GENOMIC DNA]</scope>
    <source>
        <strain evidence="1 2">Lg2</strain>
    </source>
</reference>
<keyword evidence="2" id="KW-1185">Reference proteome</keyword>
<proteinExistence type="predicted"/>
<accession>F9VDN5</accession>
<gene>
    <name evidence="1" type="ordered locus">LCGL_0976</name>
</gene>
<dbReference type="PATRIC" id="fig|420890.5.peg.974"/>
<sequence length="49" mass="5656">MALDTMESNVIFGTENQQEDFSVFKKRMIYNYKYSAISGQRALPYGISL</sequence>
<evidence type="ECO:0000313" key="2">
    <source>
        <dbReference type="Proteomes" id="UP000008520"/>
    </source>
</evidence>
<dbReference type="STRING" id="420890.LCGL_0976"/>
<name>F9VDN5_LACGL</name>
<dbReference type="HOGENOM" id="CLU_3137005_0_0_9"/>
<evidence type="ECO:0000313" key="1">
    <source>
        <dbReference type="EMBL" id="BAK60436.1"/>
    </source>
</evidence>
<dbReference type="Proteomes" id="UP000008520">
    <property type="component" value="Chromosome"/>
</dbReference>
<dbReference type="KEGG" id="lgv:LCGL_0976"/>
<protein>
    <submittedName>
        <fullName evidence="1">Uncharacterized protein</fullName>
    </submittedName>
</protein>
<dbReference type="EMBL" id="AP009333">
    <property type="protein sequence ID" value="BAK60436.1"/>
    <property type="molecule type" value="Genomic_DNA"/>
</dbReference>
<dbReference type="AlphaFoldDB" id="F9VDN5"/>
<organism evidence="1 2">
    <name type="scientific">Lactococcus garvieae (strain Lg2)</name>
    <name type="common">Enterococcus seriolicida</name>
    <dbReference type="NCBI Taxonomy" id="420890"/>
    <lineage>
        <taxon>Bacteria</taxon>
        <taxon>Bacillati</taxon>
        <taxon>Bacillota</taxon>
        <taxon>Bacilli</taxon>
        <taxon>Lactobacillales</taxon>
        <taxon>Streptococcaceae</taxon>
        <taxon>Lactococcus</taxon>
    </lineage>
</organism>